<dbReference type="Proteomes" id="UP000050482">
    <property type="component" value="Unassembled WGS sequence"/>
</dbReference>
<dbReference type="Pfam" id="PF00356">
    <property type="entry name" value="LacI"/>
    <property type="match status" value="1"/>
</dbReference>
<dbReference type="SMART" id="SM00354">
    <property type="entry name" value="HTH_LACI"/>
    <property type="match status" value="1"/>
</dbReference>
<dbReference type="InterPro" id="IPR000843">
    <property type="entry name" value="HTH_LacI"/>
</dbReference>
<dbReference type="RefSeq" id="WP_054968986.1">
    <property type="nucleotide sequence ID" value="NZ_LJCO01000042.1"/>
</dbReference>
<name>A0A0P9CDY7_9BACL</name>
<dbReference type="InterPro" id="IPR028082">
    <property type="entry name" value="Peripla_BP_I"/>
</dbReference>
<keyword evidence="1" id="KW-0805">Transcription regulation</keyword>
<comment type="caution">
    <text evidence="5">The sequence shown here is derived from an EMBL/GenBank/DDBJ whole genome shotgun (WGS) entry which is preliminary data.</text>
</comment>
<evidence type="ECO:0000256" key="2">
    <source>
        <dbReference type="ARBA" id="ARBA00023125"/>
    </source>
</evidence>
<protein>
    <submittedName>
        <fullName evidence="5">LacI family transcriptional regulator</fullName>
    </submittedName>
</protein>
<dbReference type="STRING" id="471514.AN477_09860"/>
<evidence type="ECO:0000313" key="5">
    <source>
        <dbReference type="EMBL" id="KPV44006.1"/>
    </source>
</evidence>
<dbReference type="SUPFAM" id="SSF53822">
    <property type="entry name" value="Periplasmic binding protein-like I"/>
    <property type="match status" value="1"/>
</dbReference>
<dbReference type="PRINTS" id="PR00036">
    <property type="entry name" value="HTHLACI"/>
</dbReference>
<keyword evidence="2" id="KW-0238">DNA-binding</keyword>
<dbReference type="GO" id="GO:0003700">
    <property type="term" value="F:DNA-binding transcription factor activity"/>
    <property type="evidence" value="ECO:0007669"/>
    <property type="project" value="TreeGrafter"/>
</dbReference>
<dbReference type="PROSITE" id="PS00356">
    <property type="entry name" value="HTH_LACI_1"/>
    <property type="match status" value="1"/>
</dbReference>
<dbReference type="CDD" id="cd06267">
    <property type="entry name" value="PBP1_LacI_sugar_binding-like"/>
    <property type="match status" value="1"/>
</dbReference>
<keyword evidence="3" id="KW-0804">Transcription</keyword>
<reference evidence="5 6" key="1">
    <citation type="submission" date="2015-09" db="EMBL/GenBank/DDBJ databases">
        <title>Draft genome sequence of Alicyclobacillus ferrooxydans DSM 22381.</title>
        <authorList>
            <person name="Hemp J."/>
        </authorList>
    </citation>
    <scope>NUCLEOTIDE SEQUENCE [LARGE SCALE GENOMIC DNA]</scope>
    <source>
        <strain evidence="5 6">TC-34</strain>
    </source>
</reference>
<dbReference type="PATRIC" id="fig|471514.4.peg.555"/>
<dbReference type="Pfam" id="PF13377">
    <property type="entry name" value="Peripla_BP_3"/>
    <property type="match status" value="1"/>
</dbReference>
<dbReference type="InterPro" id="IPR046335">
    <property type="entry name" value="LacI/GalR-like_sensor"/>
</dbReference>
<feature type="domain" description="HTH lacI-type" evidence="4">
    <location>
        <begin position="3"/>
        <end position="57"/>
    </location>
</feature>
<dbReference type="PANTHER" id="PTHR30146:SF109">
    <property type="entry name" value="HTH-TYPE TRANSCRIPTIONAL REGULATOR GALS"/>
    <property type="match status" value="1"/>
</dbReference>
<organism evidence="5 6">
    <name type="scientific">Alicyclobacillus ferrooxydans</name>
    <dbReference type="NCBI Taxonomy" id="471514"/>
    <lineage>
        <taxon>Bacteria</taxon>
        <taxon>Bacillati</taxon>
        <taxon>Bacillota</taxon>
        <taxon>Bacilli</taxon>
        <taxon>Bacillales</taxon>
        <taxon>Alicyclobacillaceae</taxon>
        <taxon>Alicyclobacillus</taxon>
    </lineage>
</organism>
<dbReference type="OrthoDB" id="9775106at2"/>
<dbReference type="InterPro" id="IPR010982">
    <property type="entry name" value="Lambda_DNA-bd_dom_sf"/>
</dbReference>
<evidence type="ECO:0000313" key="6">
    <source>
        <dbReference type="Proteomes" id="UP000050482"/>
    </source>
</evidence>
<dbReference type="AlphaFoldDB" id="A0A0P9CDY7"/>
<dbReference type="GO" id="GO:0000976">
    <property type="term" value="F:transcription cis-regulatory region binding"/>
    <property type="evidence" value="ECO:0007669"/>
    <property type="project" value="TreeGrafter"/>
</dbReference>
<gene>
    <name evidence="5" type="ORF">AN477_09860</name>
</gene>
<dbReference type="Gene3D" id="1.10.260.40">
    <property type="entry name" value="lambda repressor-like DNA-binding domains"/>
    <property type="match status" value="1"/>
</dbReference>
<keyword evidence="6" id="KW-1185">Reference proteome</keyword>
<dbReference type="PANTHER" id="PTHR30146">
    <property type="entry name" value="LACI-RELATED TRANSCRIPTIONAL REPRESSOR"/>
    <property type="match status" value="1"/>
</dbReference>
<sequence>MTVTIREVAKAAGVSITTVSRALNGYSDVNLDTKRKVLEVAERLNYRPSQVARSLVMKRTRTIGLLISDFNREPGGQYFMFDVLAGIHERLAAVGYDLTLVSTTTAQQRLVSYLDLCTEKRFDGVIVMGIRLDDPYVHEVVEAPLPSVVIDLPLISKHCAYVMTDNVNGSRFAVRHLLERGHRKIGFVNGHQQAAVSQERRRGYEDALRVQKIPYEEDWVYNADFTLQGGIRGLKELLERHKDMTAVYFASDLMAIGALRYCREQGIQVPGDLAIVGFDNIDLTQFVSPTVSTIAQPRYEMGTTATDLLIGMLDDNRLGEGRMLSPELIVRETS</sequence>
<dbReference type="CDD" id="cd01392">
    <property type="entry name" value="HTH_LacI"/>
    <property type="match status" value="1"/>
</dbReference>
<accession>A0A0P9CDY7</accession>
<dbReference type="Gene3D" id="3.40.50.2300">
    <property type="match status" value="2"/>
</dbReference>
<dbReference type="SUPFAM" id="SSF47413">
    <property type="entry name" value="lambda repressor-like DNA-binding domains"/>
    <property type="match status" value="1"/>
</dbReference>
<dbReference type="PROSITE" id="PS50932">
    <property type="entry name" value="HTH_LACI_2"/>
    <property type="match status" value="1"/>
</dbReference>
<evidence type="ECO:0000256" key="3">
    <source>
        <dbReference type="ARBA" id="ARBA00023163"/>
    </source>
</evidence>
<proteinExistence type="predicted"/>
<evidence type="ECO:0000256" key="1">
    <source>
        <dbReference type="ARBA" id="ARBA00023015"/>
    </source>
</evidence>
<evidence type="ECO:0000259" key="4">
    <source>
        <dbReference type="PROSITE" id="PS50932"/>
    </source>
</evidence>
<dbReference type="EMBL" id="LJCO01000042">
    <property type="protein sequence ID" value="KPV44006.1"/>
    <property type="molecule type" value="Genomic_DNA"/>
</dbReference>